<comment type="catalytic activity">
    <reaction evidence="5 6">
        <text>queuosine 5'-phosphate + H2O = queuine + D-ribose 5-phosphate</text>
        <dbReference type="Rhea" id="RHEA:75387"/>
        <dbReference type="ChEBI" id="CHEBI:15377"/>
        <dbReference type="ChEBI" id="CHEBI:17433"/>
        <dbReference type="ChEBI" id="CHEBI:78346"/>
        <dbReference type="ChEBI" id="CHEBI:194371"/>
    </reaction>
    <physiologicalReaction direction="left-to-right" evidence="5 6">
        <dbReference type="Rhea" id="RHEA:75388"/>
    </physiologicalReaction>
</comment>
<evidence type="ECO:0000256" key="7">
    <source>
        <dbReference type="SAM" id="MobiDB-lite"/>
    </source>
</evidence>
<evidence type="ECO:0000256" key="3">
    <source>
        <dbReference type="ARBA" id="ARBA00035306"/>
    </source>
</evidence>
<evidence type="ECO:0000256" key="6">
    <source>
        <dbReference type="RuleBase" id="RU365002"/>
    </source>
</evidence>
<dbReference type="EC" id="3.2.2.-" evidence="6"/>
<dbReference type="WBParaSite" id="TMUE_2000008484.1">
    <property type="protein sequence ID" value="TMUE_2000008484.1"/>
    <property type="gene ID" value="WBGene00293275"/>
</dbReference>
<comment type="similarity">
    <text evidence="2 6">Belongs to the QNG1 protein family.</text>
</comment>
<organism evidence="8 9">
    <name type="scientific">Trichuris muris</name>
    <name type="common">Mouse whipworm</name>
    <dbReference type="NCBI Taxonomy" id="70415"/>
    <lineage>
        <taxon>Eukaryota</taxon>
        <taxon>Metazoa</taxon>
        <taxon>Ecdysozoa</taxon>
        <taxon>Nematoda</taxon>
        <taxon>Enoplea</taxon>
        <taxon>Dorylaimia</taxon>
        <taxon>Trichinellida</taxon>
        <taxon>Trichuridae</taxon>
        <taxon>Trichuris</taxon>
    </lineage>
</organism>
<dbReference type="GO" id="GO:0006400">
    <property type="term" value="P:tRNA modification"/>
    <property type="evidence" value="ECO:0007669"/>
    <property type="project" value="TreeGrafter"/>
</dbReference>
<name>A0A5S6QMU1_TRIMR</name>
<keyword evidence="1 6" id="KW-0378">Hydrolase</keyword>
<dbReference type="PANTHER" id="PTHR21314:SF0">
    <property type="entry name" value="QUEUOSINE 5'-PHOSPHATE N-GLYCOSYLASE_HYDROLASE"/>
    <property type="match status" value="1"/>
</dbReference>
<keyword evidence="8" id="KW-1185">Reference proteome</keyword>
<dbReference type="AlphaFoldDB" id="A0A5S6QMU1"/>
<evidence type="ECO:0000313" key="9">
    <source>
        <dbReference type="WBParaSite" id="TMUE_2000008484.1"/>
    </source>
</evidence>
<feature type="region of interest" description="Disordered" evidence="7">
    <location>
        <begin position="459"/>
        <end position="486"/>
    </location>
</feature>
<comment type="function">
    <text evidence="6">Catalyzes the hydrolysis of queuosine 5'-phosphate, releasing the nucleobase queuine (q). Is required for salvage of queuine from exogenous queuosine (Q) that is imported and then converted to queuosine 5'-phosphate intracellularly.</text>
</comment>
<dbReference type="PANTHER" id="PTHR21314">
    <property type="entry name" value="QUEUOSINE 5'-PHOSPHATE N-GLYCOSYLASE_HYDROLASE-RELATED"/>
    <property type="match status" value="1"/>
</dbReference>
<evidence type="ECO:0000256" key="1">
    <source>
        <dbReference type="ARBA" id="ARBA00022801"/>
    </source>
</evidence>
<reference evidence="9" key="1">
    <citation type="submission" date="2019-12" db="UniProtKB">
        <authorList>
            <consortium name="WormBaseParasite"/>
        </authorList>
    </citation>
    <scope>IDENTIFICATION</scope>
</reference>
<protein>
    <recommendedName>
        <fullName evidence="3 6">Queuosine 5'-phosphate N-glycosylase/hydrolase</fullName>
        <ecNumber evidence="6">3.2.2.-</ecNumber>
    </recommendedName>
    <alternativeName>
        <fullName evidence="4 6">Queuosine-nucleotide N-glycosylase/hydrolase</fullName>
    </alternativeName>
</protein>
<proteinExistence type="inferred from homology"/>
<evidence type="ECO:0000256" key="2">
    <source>
        <dbReference type="ARBA" id="ARBA00035119"/>
    </source>
</evidence>
<dbReference type="GO" id="GO:0016787">
    <property type="term" value="F:hydrolase activity"/>
    <property type="evidence" value="ECO:0007669"/>
    <property type="project" value="UniProtKB-KW"/>
</dbReference>
<dbReference type="InterPro" id="IPR019438">
    <property type="entry name" value="Q_salvage"/>
</dbReference>
<dbReference type="Pfam" id="PF10343">
    <property type="entry name" value="Q_salvage"/>
    <property type="match status" value="1"/>
</dbReference>
<evidence type="ECO:0000313" key="8">
    <source>
        <dbReference type="Proteomes" id="UP000046395"/>
    </source>
</evidence>
<evidence type="ECO:0000256" key="4">
    <source>
        <dbReference type="ARBA" id="ARBA00035393"/>
    </source>
</evidence>
<dbReference type="Proteomes" id="UP000046395">
    <property type="component" value="Unassembled WGS sequence"/>
</dbReference>
<sequence length="877" mass="100591">MDDFLASDYLSANGIMDPRASARFVLESAKHVRFNKDRLDYVADLVFDGIEDGASELTYSYCILHVYNEVKLPLVQSLDRWFFATSISFSFWSDYMPGYPRYITKGADGKLYKGSSAIMVRINELLKCGIEFTASSLREMPFSVFEFLMMDRRGVVPPMIRERWEVIQSVATTLDERFGGHFYNCIKKANFDAGKLLSRLLEDFPRFRDIAEYEGRKVGFLMRAQCLILGVDALFKENNSKVPFRFDKNQLCISSSHRTVQMMRYYELLIDSPEIEERMRNGELFTYGEPDDVEMRAVSNYCVEEIKNEINRRFKMLGQDRRASSVDVDAIIVKDRRERVSGLQRGQILYPKDYLLSVLSTGSHSSPYAQIGSGWEREGKDGKRHLQQLLVAVESSDFSLPLERNRLKLRIQHGSRTALALRKRLDDMELEEKIRLRLQEFSIDLDAVVISSNEQHFSLQERSVTDASQSSTSAENPTSEGSMTSSLGWMVSNESTHYQLNKEASVIEQRLDLCPAESTSILPHEVPLNMDLAQPSPRRMLFDLTKDGGYLISAILGQKAEELVPVFSGEPTEYSAWEEAIAPIRFCTLRQPIMKFSAIKKSLKGEAVEIVKWIGMDLPNPVESFVDALKREYGRAEIVIRAQEARLDKLVPPSEEYPPLRNFVIAVRSCLATMKAHRCNVEDNPQFTRQLGRKLNWTLVKRWRQKEKCKTSKHLLEFLDTEADILQKAYHFKPDIVLKRLTVAMGKPKERALISVETSRVVARGNQVSQVRYRHHELLHWQRRKKVEDGDRDQVEMGYVRIDAALHLELLKVFVRCPKKTVLTIDSGCSRTFVEENLVNDRGPKVETSQVLLQGIHAAENMETAKVDFDIAGLERE</sequence>
<accession>A0A5S6QMU1</accession>
<evidence type="ECO:0000256" key="5">
    <source>
        <dbReference type="ARBA" id="ARBA00048204"/>
    </source>
</evidence>